<dbReference type="InterPro" id="IPR036188">
    <property type="entry name" value="FAD/NAD-bd_sf"/>
</dbReference>
<dbReference type="PRINTS" id="PR00469">
    <property type="entry name" value="PNDRDTASEII"/>
</dbReference>
<gene>
    <name evidence="4" type="ORF">FKZ61_19835</name>
</gene>
<dbReference type="PANTHER" id="PTHR48105">
    <property type="entry name" value="THIOREDOXIN REDUCTASE 1-RELATED-RELATED"/>
    <property type="match status" value="1"/>
</dbReference>
<dbReference type="Proteomes" id="UP000317371">
    <property type="component" value="Unassembled WGS sequence"/>
</dbReference>
<dbReference type="EMBL" id="VIGC01000033">
    <property type="protein sequence ID" value="TQE93762.1"/>
    <property type="molecule type" value="Genomic_DNA"/>
</dbReference>
<dbReference type="SUPFAM" id="SSF51905">
    <property type="entry name" value="FAD/NAD(P)-binding domain"/>
    <property type="match status" value="1"/>
</dbReference>
<dbReference type="OrthoDB" id="143955at2"/>
<feature type="domain" description="FAD/NAD(P)-binding" evidence="3">
    <location>
        <begin position="5"/>
        <end position="291"/>
    </location>
</feature>
<reference evidence="4 5" key="1">
    <citation type="submission" date="2019-06" db="EMBL/GenBank/DDBJ databases">
        <title>Genome sequence of Litorilinea aerophila BAA-2444.</title>
        <authorList>
            <person name="Maclea K.S."/>
            <person name="Maurais E.G."/>
            <person name="Iannazzi L.C."/>
        </authorList>
    </citation>
    <scope>NUCLEOTIDE SEQUENCE [LARGE SCALE GENOMIC DNA]</scope>
    <source>
        <strain evidence="4 5">ATCC BAA-2444</strain>
    </source>
</reference>
<name>A0A540VAK2_9CHLR</name>
<dbReference type="GO" id="GO:0016491">
    <property type="term" value="F:oxidoreductase activity"/>
    <property type="evidence" value="ECO:0007669"/>
    <property type="project" value="UniProtKB-KW"/>
</dbReference>
<evidence type="ECO:0000259" key="3">
    <source>
        <dbReference type="Pfam" id="PF07992"/>
    </source>
</evidence>
<protein>
    <submittedName>
        <fullName evidence="4">Pyridine nucleotide-disulfide oxidoreductase</fullName>
    </submittedName>
</protein>
<evidence type="ECO:0000313" key="4">
    <source>
        <dbReference type="EMBL" id="TQE93762.1"/>
    </source>
</evidence>
<evidence type="ECO:0000256" key="2">
    <source>
        <dbReference type="ARBA" id="ARBA00023002"/>
    </source>
</evidence>
<dbReference type="InterPro" id="IPR023753">
    <property type="entry name" value="FAD/NAD-binding_dom"/>
</dbReference>
<dbReference type="PRINTS" id="PR00368">
    <property type="entry name" value="FADPNR"/>
</dbReference>
<organism evidence="4 5">
    <name type="scientific">Litorilinea aerophila</name>
    <dbReference type="NCBI Taxonomy" id="1204385"/>
    <lineage>
        <taxon>Bacteria</taxon>
        <taxon>Bacillati</taxon>
        <taxon>Chloroflexota</taxon>
        <taxon>Caldilineae</taxon>
        <taxon>Caldilineales</taxon>
        <taxon>Caldilineaceae</taxon>
        <taxon>Litorilinea</taxon>
    </lineage>
</organism>
<sequence length="306" mass="32883">MAESDVAIVGGGPAGLAAARYVLHAQLQATIIAPELGGWVGNRFTLRGQEPVDSVWGGGLVHEFEQRVRERPGATYVQQEASRITRQPEGTFRITLADGSEIAARTVIVATGARPKRLYVAGEREFWGRGVSFSAISHAPLFKDRNVAVVGSGDRALIATLELAALARQVYLIVAQPQELAELPLAAKVMARPNVSLFRDWEVQEVVGDEFVTGISLVGSNGETRQVAVEGVFVQFPLLPNNELVRGLVTLDEDGHIYVNHRCETNVPGLFAAGDVTNIHAEQVLVAIGEGAKAGLSAWEYLVTLD</sequence>
<dbReference type="AlphaFoldDB" id="A0A540VAK2"/>
<keyword evidence="5" id="KW-1185">Reference proteome</keyword>
<dbReference type="InterPro" id="IPR050097">
    <property type="entry name" value="Ferredoxin-NADP_redctase_2"/>
</dbReference>
<dbReference type="Gene3D" id="3.50.50.60">
    <property type="entry name" value="FAD/NAD(P)-binding domain"/>
    <property type="match status" value="2"/>
</dbReference>
<dbReference type="InParanoid" id="A0A540VAK2"/>
<evidence type="ECO:0000256" key="1">
    <source>
        <dbReference type="ARBA" id="ARBA00022630"/>
    </source>
</evidence>
<evidence type="ECO:0000313" key="5">
    <source>
        <dbReference type="Proteomes" id="UP000317371"/>
    </source>
</evidence>
<dbReference type="RefSeq" id="WP_141611902.1">
    <property type="nucleotide sequence ID" value="NZ_VIGC02000033.1"/>
</dbReference>
<proteinExistence type="predicted"/>
<accession>A0A540VAK2</accession>
<comment type="caution">
    <text evidence="4">The sequence shown here is derived from an EMBL/GenBank/DDBJ whole genome shotgun (WGS) entry which is preliminary data.</text>
</comment>
<keyword evidence="2" id="KW-0560">Oxidoreductase</keyword>
<keyword evidence="1" id="KW-0285">Flavoprotein</keyword>
<dbReference type="Pfam" id="PF07992">
    <property type="entry name" value="Pyr_redox_2"/>
    <property type="match status" value="1"/>
</dbReference>